<dbReference type="PROSITE" id="PS01117">
    <property type="entry name" value="HTH_MARR_1"/>
    <property type="match status" value="1"/>
</dbReference>
<dbReference type="PANTHER" id="PTHR39515:SF2">
    <property type="entry name" value="HTH-TYPE TRANSCRIPTIONAL REGULATOR RV0880"/>
    <property type="match status" value="1"/>
</dbReference>
<feature type="domain" description="HTH marR-type" evidence="4">
    <location>
        <begin position="1"/>
        <end position="145"/>
    </location>
</feature>
<dbReference type="Gene3D" id="1.10.287.100">
    <property type="match status" value="1"/>
</dbReference>
<proteinExistence type="predicted"/>
<dbReference type="RefSeq" id="WP_007081012.1">
    <property type="nucleotide sequence ID" value="NZ_AJXU01000028.1"/>
</dbReference>
<dbReference type="PANTHER" id="PTHR39515">
    <property type="entry name" value="CONSERVED PROTEIN"/>
    <property type="match status" value="1"/>
</dbReference>
<dbReference type="GO" id="GO:0003677">
    <property type="term" value="F:DNA binding"/>
    <property type="evidence" value="ECO:0007669"/>
    <property type="project" value="UniProtKB-KW"/>
</dbReference>
<name>I4VTG5_9GAMM</name>
<keyword evidence="2" id="KW-0238">DNA-binding</keyword>
<dbReference type="InterPro" id="IPR036388">
    <property type="entry name" value="WH-like_DNA-bd_sf"/>
</dbReference>
<dbReference type="PROSITE" id="PS50995">
    <property type="entry name" value="HTH_MARR_2"/>
    <property type="match status" value="1"/>
</dbReference>
<dbReference type="InterPro" id="IPR023187">
    <property type="entry name" value="Tscrpt_reg_MarR-type_CS"/>
</dbReference>
<sequence>MAARKTENPPSTDPAALAEELRHAVGTFVRAIRKRTATEKSAQSDVLGLLEREGAMNVAALAQRRNVTHQSMRVAAAQLVADGLIERRPDPDDRRSWLLSLSGKGRTRVRRDRDARAARIGQLVEATLSAAEQQRLRASIELLNRISAAADD</sequence>
<dbReference type="InterPro" id="IPR000835">
    <property type="entry name" value="HTH_MarR-typ"/>
</dbReference>
<dbReference type="Pfam" id="PF12802">
    <property type="entry name" value="MarR_2"/>
    <property type="match status" value="1"/>
</dbReference>
<dbReference type="eggNOG" id="COG1846">
    <property type="taxonomic scope" value="Bacteria"/>
</dbReference>
<dbReference type="OrthoDB" id="32523at2"/>
<dbReference type="InterPro" id="IPR036390">
    <property type="entry name" value="WH_DNA-bd_sf"/>
</dbReference>
<evidence type="ECO:0000256" key="1">
    <source>
        <dbReference type="ARBA" id="ARBA00023015"/>
    </source>
</evidence>
<evidence type="ECO:0000313" key="5">
    <source>
        <dbReference type="EMBL" id="EIL90506.1"/>
    </source>
</evidence>
<dbReference type="PATRIC" id="fig|1163408.3.peg.1400"/>
<dbReference type="InterPro" id="IPR052526">
    <property type="entry name" value="HTH-type_Bedaq_tolerance"/>
</dbReference>
<gene>
    <name evidence="5" type="ORF">UU9_06859</name>
</gene>
<dbReference type="SMART" id="SM00347">
    <property type="entry name" value="HTH_MARR"/>
    <property type="match status" value="1"/>
</dbReference>
<dbReference type="STRING" id="1163408.UU9_06859"/>
<dbReference type="Gene3D" id="1.10.10.10">
    <property type="entry name" value="Winged helix-like DNA-binding domain superfamily/Winged helix DNA-binding domain"/>
    <property type="match status" value="1"/>
</dbReference>
<protein>
    <submittedName>
        <fullName evidence="5">MarR family transcriptional regulator</fullName>
    </submittedName>
</protein>
<evidence type="ECO:0000313" key="6">
    <source>
        <dbReference type="Proteomes" id="UP000004210"/>
    </source>
</evidence>
<dbReference type="EMBL" id="AJXU01000028">
    <property type="protein sequence ID" value="EIL90506.1"/>
    <property type="molecule type" value="Genomic_DNA"/>
</dbReference>
<dbReference type="SUPFAM" id="SSF46785">
    <property type="entry name" value="Winged helix' DNA-binding domain"/>
    <property type="match status" value="1"/>
</dbReference>
<dbReference type="Proteomes" id="UP000004210">
    <property type="component" value="Unassembled WGS sequence"/>
</dbReference>
<dbReference type="GO" id="GO:0003700">
    <property type="term" value="F:DNA-binding transcription factor activity"/>
    <property type="evidence" value="ECO:0007669"/>
    <property type="project" value="InterPro"/>
</dbReference>
<evidence type="ECO:0000256" key="3">
    <source>
        <dbReference type="ARBA" id="ARBA00023163"/>
    </source>
</evidence>
<evidence type="ECO:0000259" key="4">
    <source>
        <dbReference type="PROSITE" id="PS50995"/>
    </source>
</evidence>
<dbReference type="AlphaFoldDB" id="I4VTG5"/>
<organism evidence="5 6">
    <name type="scientific">Rhodanobacter fulvus Jip2</name>
    <dbReference type="NCBI Taxonomy" id="1163408"/>
    <lineage>
        <taxon>Bacteria</taxon>
        <taxon>Pseudomonadati</taxon>
        <taxon>Pseudomonadota</taxon>
        <taxon>Gammaproteobacteria</taxon>
        <taxon>Lysobacterales</taxon>
        <taxon>Rhodanobacteraceae</taxon>
        <taxon>Rhodanobacter</taxon>
    </lineage>
</organism>
<reference evidence="5 6" key="1">
    <citation type="journal article" date="2012" name="J. Bacteriol.">
        <title>Genome sequences for six rhodanobacter strains, isolated from soils and the terrestrial subsurface, with variable denitrification capabilities.</title>
        <authorList>
            <person name="Kostka J.E."/>
            <person name="Green S.J."/>
            <person name="Rishishwar L."/>
            <person name="Prakash O."/>
            <person name="Katz L.S."/>
            <person name="Marino-Ramirez L."/>
            <person name="Jordan I.K."/>
            <person name="Munk C."/>
            <person name="Ivanova N."/>
            <person name="Mikhailova N."/>
            <person name="Watson D.B."/>
            <person name="Brown S.D."/>
            <person name="Palumbo A.V."/>
            <person name="Brooks S.C."/>
        </authorList>
    </citation>
    <scope>NUCLEOTIDE SEQUENCE [LARGE SCALE GENOMIC DNA]</scope>
    <source>
        <strain evidence="6">Jip2T</strain>
    </source>
</reference>
<keyword evidence="6" id="KW-1185">Reference proteome</keyword>
<keyword evidence="3" id="KW-0804">Transcription</keyword>
<evidence type="ECO:0000256" key="2">
    <source>
        <dbReference type="ARBA" id="ARBA00023125"/>
    </source>
</evidence>
<comment type="caution">
    <text evidence="5">The sequence shown here is derived from an EMBL/GenBank/DDBJ whole genome shotgun (WGS) entry which is preliminary data.</text>
</comment>
<accession>I4VTG5</accession>
<keyword evidence="1" id="KW-0805">Transcription regulation</keyword>